<keyword evidence="3" id="KW-0472">Membrane</keyword>
<evidence type="ECO:0000256" key="4">
    <source>
        <dbReference type="ARBA" id="ARBA00023139"/>
    </source>
</evidence>
<evidence type="ECO:0000313" key="8">
    <source>
        <dbReference type="Proteomes" id="UP000655208"/>
    </source>
</evidence>
<keyword evidence="1" id="KW-1003">Cell membrane</keyword>
<dbReference type="InterPro" id="IPR050490">
    <property type="entry name" value="Bact_solute-bd_prot1"/>
</dbReference>
<keyword evidence="2 6" id="KW-0732">Signal</keyword>
<evidence type="ECO:0000256" key="6">
    <source>
        <dbReference type="SAM" id="SignalP"/>
    </source>
</evidence>
<feature type="signal peptide" evidence="6">
    <location>
        <begin position="1"/>
        <end position="27"/>
    </location>
</feature>
<dbReference type="AlphaFoldDB" id="A0A917SUW6"/>
<dbReference type="PANTHER" id="PTHR43649">
    <property type="entry name" value="ARABINOSE-BINDING PROTEIN-RELATED"/>
    <property type="match status" value="1"/>
</dbReference>
<keyword evidence="5" id="KW-0449">Lipoprotein</keyword>
<organism evidence="7 8">
    <name type="scientific">Nakamurella endophytica</name>
    <dbReference type="NCBI Taxonomy" id="1748367"/>
    <lineage>
        <taxon>Bacteria</taxon>
        <taxon>Bacillati</taxon>
        <taxon>Actinomycetota</taxon>
        <taxon>Actinomycetes</taxon>
        <taxon>Nakamurellales</taxon>
        <taxon>Nakamurellaceae</taxon>
        <taxon>Nakamurella</taxon>
    </lineage>
</organism>
<dbReference type="Pfam" id="PF01547">
    <property type="entry name" value="SBP_bac_1"/>
    <property type="match status" value="1"/>
</dbReference>
<dbReference type="InterPro" id="IPR006059">
    <property type="entry name" value="SBP"/>
</dbReference>
<dbReference type="PROSITE" id="PS51257">
    <property type="entry name" value="PROKAR_LIPOPROTEIN"/>
    <property type="match status" value="1"/>
</dbReference>
<evidence type="ECO:0000313" key="7">
    <source>
        <dbReference type="EMBL" id="GGL98694.1"/>
    </source>
</evidence>
<dbReference type="RefSeq" id="WP_188941193.1">
    <property type="nucleotide sequence ID" value="NZ_BMNA01000003.1"/>
</dbReference>
<reference evidence="7" key="1">
    <citation type="journal article" date="2014" name="Int. J. Syst. Evol. Microbiol.">
        <title>Complete genome sequence of Corynebacterium casei LMG S-19264T (=DSM 44701T), isolated from a smear-ripened cheese.</title>
        <authorList>
            <consortium name="US DOE Joint Genome Institute (JGI-PGF)"/>
            <person name="Walter F."/>
            <person name="Albersmeier A."/>
            <person name="Kalinowski J."/>
            <person name="Ruckert C."/>
        </authorList>
    </citation>
    <scope>NUCLEOTIDE SEQUENCE</scope>
    <source>
        <strain evidence="7">CGMCC 4.7308</strain>
    </source>
</reference>
<evidence type="ECO:0000256" key="5">
    <source>
        <dbReference type="ARBA" id="ARBA00023288"/>
    </source>
</evidence>
<keyword evidence="8" id="KW-1185">Reference proteome</keyword>
<name>A0A917SUW6_9ACTN</name>
<gene>
    <name evidence="7" type="ORF">GCM10011594_18210</name>
</gene>
<dbReference type="PANTHER" id="PTHR43649:SF33">
    <property type="entry name" value="POLYGALACTURONAN_RHAMNOGALACTURONAN-BINDING PROTEIN YTCQ"/>
    <property type="match status" value="1"/>
</dbReference>
<feature type="chain" id="PRO_5039696871" evidence="6">
    <location>
        <begin position="28"/>
        <end position="443"/>
    </location>
</feature>
<proteinExistence type="predicted"/>
<dbReference type="Gene3D" id="3.40.190.10">
    <property type="entry name" value="Periplasmic binding protein-like II"/>
    <property type="match status" value="1"/>
</dbReference>
<evidence type="ECO:0000256" key="2">
    <source>
        <dbReference type="ARBA" id="ARBA00022729"/>
    </source>
</evidence>
<dbReference type="CDD" id="cd13585">
    <property type="entry name" value="PBP2_TMBP_like"/>
    <property type="match status" value="1"/>
</dbReference>
<accession>A0A917SUW6</accession>
<dbReference type="EMBL" id="BMNA01000003">
    <property type="protein sequence ID" value="GGL98694.1"/>
    <property type="molecule type" value="Genomic_DNA"/>
</dbReference>
<dbReference type="Proteomes" id="UP000655208">
    <property type="component" value="Unassembled WGS sequence"/>
</dbReference>
<dbReference type="SUPFAM" id="SSF53850">
    <property type="entry name" value="Periplasmic binding protein-like II"/>
    <property type="match status" value="1"/>
</dbReference>
<comment type="caution">
    <text evidence="7">The sequence shown here is derived from an EMBL/GenBank/DDBJ whole genome shotgun (WGS) entry which is preliminary data.</text>
</comment>
<evidence type="ECO:0000256" key="3">
    <source>
        <dbReference type="ARBA" id="ARBA00023136"/>
    </source>
</evidence>
<reference evidence="7" key="2">
    <citation type="submission" date="2020-09" db="EMBL/GenBank/DDBJ databases">
        <authorList>
            <person name="Sun Q."/>
            <person name="Zhou Y."/>
        </authorList>
    </citation>
    <scope>NUCLEOTIDE SEQUENCE</scope>
    <source>
        <strain evidence="7">CGMCC 4.7308</strain>
    </source>
</reference>
<protein>
    <submittedName>
        <fullName evidence="7">Sugar-binding protein</fullName>
    </submittedName>
</protein>
<keyword evidence="4" id="KW-0564">Palmitate</keyword>
<evidence type="ECO:0000256" key="1">
    <source>
        <dbReference type="ARBA" id="ARBA00022475"/>
    </source>
</evidence>
<sequence length="443" mass="47134">MPRSLRSTATRVVSAALVAATALTLSGCGGSSSGSSSNGVTTISFWDNNGGPTRTPYYQELIKRFEAANPSIKVDYLGLPADSVQQKYDTAIAGGGTPDIGGVQQSYVAGLIARNALEPIDDVADSATLKGNIDPKVLDTIRSTASDKKLYMLPVSVNLDILWYRSDEFAAKKLTPPNTWDDFFTAAQALTDPAANTFGFSIRGGAGGTQALLSIMYAYSGVQTSFDSSGKSTINDPKNVEAIEKIAALYGKETSKADVTNGYKEMSAEFDGGTAAMMVHNLGSYADHQKNLGAGKFAAEAMPAAPDGTRTLVANAPDGFAVFQASQHKAEAKKFLEFMLSKDSNSYWNQNVGQLPSNLQAQKDAWVQANPALKVGQTTLAASTTHIVDVPRYLPQYGSIVESQMGPKWQQVLLGKLSAKDFADQWADLTTKAQADWVAKHPG</sequence>